<evidence type="ECO:0000256" key="9">
    <source>
        <dbReference type="SAM" id="SignalP"/>
    </source>
</evidence>
<dbReference type="Proteomes" id="UP000301870">
    <property type="component" value="Chromosome 1"/>
</dbReference>
<keyword evidence="4 8" id="KW-1133">Transmembrane helix</keyword>
<dbReference type="KEGG" id="sliu:111349709"/>
<dbReference type="RefSeq" id="XP_022816690.1">
    <property type="nucleotide sequence ID" value="XM_022960922.1"/>
</dbReference>
<dbReference type="OrthoDB" id="8195814at2759"/>
<keyword evidence="5 8" id="KW-0472">Membrane</keyword>
<dbReference type="PANTHER" id="PTHR42643">
    <property type="entry name" value="IONOTROPIC RECEPTOR 20A-RELATED"/>
    <property type="match status" value="1"/>
</dbReference>
<comment type="subcellular location">
    <subcellularLocation>
        <location evidence="1">Cell membrane</location>
        <topology evidence="1">Multi-pass membrane protein</topology>
    </subcellularLocation>
</comment>
<sequence length="650" mass="74677">MKTFVLLMTMIVFGISFSKPNPKLVPLVKKCNIVIPVEHYSQTVLFDMDVFGQPELKTCILKECLINHTVILLNVFGKDIDIGLNVTRTFIRTSDNPNVMIMTKYLTKKVIDSPVWKFFSKSRWSVLYMIVTGEKKYKCTTNGTMAEKDFLILKNVMNYLWHKFQIMRVALLFPRACKQKIILYHGKQPSSDILYDRSIKIYNNSNNTDTYLAIKKSGDNLADDYPMQGSIFYRIPTSIKHCDNMHYYVHFNLNLTLGYCGLDGMVMHDILTYLKFNLTVPENPSCNNYGSGDASGVLGCIIRNEVDISFNSRFMTMYSDEHIYYLHYVTIDTLCALIKRPDMVPLWQGVYNFFSAEIWTLTGVVLVAIACILWATALVNKTLTGSETETFWRYLYSSVISTMIGYSPMKTKTYLMIRSACLMGSILFLAVYQSHMSRVYTTIKHFPQIKTLKDLYSSGASLYTSPTMKEFMRQLQNPDDGLQSEFFNKASLTTGERLGAGKLLENPHLATIDRKTDAEMEILKNYSDPFGMPLIDILEECFRTYYVSYISRSDFPFFETVQKFMQHLQEAGLPAMYYKWTQQMLDIPNTVPDYHNQARRPFSKITLTDQSVAFAILALGVISSLAIFIVEIWNGRRLTKIINETATLNT</sequence>
<dbReference type="SUPFAM" id="SSF53850">
    <property type="entry name" value="Periplasmic binding protein-like II"/>
    <property type="match status" value="1"/>
</dbReference>
<evidence type="ECO:0000256" key="5">
    <source>
        <dbReference type="ARBA" id="ARBA00023136"/>
    </source>
</evidence>
<dbReference type="GeneID" id="111349709"/>
<proteinExistence type="predicted"/>
<keyword evidence="10" id="KW-1185">Reference proteome</keyword>
<evidence type="ECO:0000313" key="11">
    <source>
        <dbReference type="RefSeq" id="XP_022816690.1"/>
    </source>
</evidence>
<protein>
    <submittedName>
        <fullName evidence="11">Uncharacterized protein LOC111349709</fullName>
    </submittedName>
</protein>
<evidence type="ECO:0000256" key="3">
    <source>
        <dbReference type="ARBA" id="ARBA00022692"/>
    </source>
</evidence>
<feature type="chain" id="PRO_5039950702" evidence="9">
    <location>
        <begin position="19"/>
        <end position="650"/>
    </location>
</feature>
<evidence type="ECO:0000256" key="2">
    <source>
        <dbReference type="ARBA" id="ARBA00022475"/>
    </source>
</evidence>
<feature type="transmembrane region" description="Helical" evidence="8">
    <location>
        <begin position="358"/>
        <end position="379"/>
    </location>
</feature>
<evidence type="ECO:0000256" key="7">
    <source>
        <dbReference type="ARBA" id="ARBA00023180"/>
    </source>
</evidence>
<accession>A0A9J7IKX9</accession>
<keyword evidence="7" id="KW-0325">Glycoprotein</keyword>
<feature type="transmembrane region" description="Helical" evidence="8">
    <location>
        <begin position="612"/>
        <end position="633"/>
    </location>
</feature>
<dbReference type="InterPro" id="IPR052192">
    <property type="entry name" value="Insect_Ionotropic_Sensory_Rcpt"/>
</dbReference>
<evidence type="ECO:0000256" key="8">
    <source>
        <dbReference type="SAM" id="Phobius"/>
    </source>
</evidence>
<evidence type="ECO:0000256" key="1">
    <source>
        <dbReference type="ARBA" id="ARBA00004651"/>
    </source>
</evidence>
<dbReference type="AlphaFoldDB" id="A0A9J7IKX9"/>
<evidence type="ECO:0000256" key="6">
    <source>
        <dbReference type="ARBA" id="ARBA00023170"/>
    </source>
</evidence>
<feature type="signal peptide" evidence="9">
    <location>
        <begin position="1"/>
        <end position="18"/>
    </location>
</feature>
<organism evidence="10 11">
    <name type="scientific">Spodoptera litura</name>
    <name type="common">Asian cotton leafworm</name>
    <dbReference type="NCBI Taxonomy" id="69820"/>
    <lineage>
        <taxon>Eukaryota</taxon>
        <taxon>Metazoa</taxon>
        <taxon>Ecdysozoa</taxon>
        <taxon>Arthropoda</taxon>
        <taxon>Hexapoda</taxon>
        <taxon>Insecta</taxon>
        <taxon>Pterygota</taxon>
        <taxon>Neoptera</taxon>
        <taxon>Endopterygota</taxon>
        <taxon>Lepidoptera</taxon>
        <taxon>Glossata</taxon>
        <taxon>Ditrysia</taxon>
        <taxon>Noctuoidea</taxon>
        <taxon>Noctuidae</taxon>
        <taxon>Amphipyrinae</taxon>
        <taxon>Spodoptera</taxon>
    </lineage>
</organism>
<gene>
    <name evidence="11" type="primary">LOC111349709</name>
</gene>
<feature type="transmembrane region" description="Helical" evidence="8">
    <location>
        <begin position="415"/>
        <end position="432"/>
    </location>
</feature>
<keyword evidence="2" id="KW-1003">Cell membrane</keyword>
<keyword evidence="6" id="KW-0675">Receptor</keyword>
<reference evidence="11" key="1">
    <citation type="submission" date="2025-08" db="UniProtKB">
        <authorList>
            <consortium name="RefSeq"/>
        </authorList>
    </citation>
    <scope>IDENTIFICATION</scope>
    <source>
        <strain evidence="11">Ishihara</strain>
        <tissue evidence="11">Whole body</tissue>
    </source>
</reference>
<keyword evidence="9" id="KW-0732">Signal</keyword>
<dbReference type="PANTHER" id="PTHR42643:SF31">
    <property type="entry name" value="IONOTROPIC RECEPTOR 68B-RELATED"/>
    <property type="match status" value="1"/>
</dbReference>
<keyword evidence="3 8" id="KW-0812">Transmembrane</keyword>
<dbReference type="GO" id="GO:0005886">
    <property type="term" value="C:plasma membrane"/>
    <property type="evidence" value="ECO:0007669"/>
    <property type="project" value="UniProtKB-SubCell"/>
</dbReference>
<evidence type="ECO:0000256" key="4">
    <source>
        <dbReference type="ARBA" id="ARBA00022989"/>
    </source>
</evidence>
<evidence type="ECO:0000313" key="10">
    <source>
        <dbReference type="Proteomes" id="UP000301870"/>
    </source>
</evidence>
<name>A0A9J7IKX9_SPOLT</name>